<feature type="region of interest" description="Disordered" evidence="2">
    <location>
        <begin position="172"/>
        <end position="204"/>
    </location>
</feature>
<evidence type="ECO:0000259" key="4">
    <source>
        <dbReference type="Pfam" id="PF10342"/>
    </source>
</evidence>
<organism evidence="5 6">
    <name type="scientific">Paraphaeosphaeria minitans</name>
    <dbReference type="NCBI Taxonomy" id="565426"/>
    <lineage>
        <taxon>Eukaryota</taxon>
        <taxon>Fungi</taxon>
        <taxon>Dikarya</taxon>
        <taxon>Ascomycota</taxon>
        <taxon>Pezizomycotina</taxon>
        <taxon>Dothideomycetes</taxon>
        <taxon>Pleosporomycetidae</taxon>
        <taxon>Pleosporales</taxon>
        <taxon>Massarineae</taxon>
        <taxon>Didymosphaeriaceae</taxon>
        <taxon>Paraphaeosphaeria</taxon>
    </lineage>
</organism>
<dbReference type="InterPro" id="IPR052982">
    <property type="entry name" value="SRP1/TIP1-like"/>
</dbReference>
<accession>A0A9P6GI53</accession>
<reference evidence="5" key="1">
    <citation type="journal article" date="2020" name="Mol. Plant Microbe Interact.">
        <title>Genome Sequence of the Biocontrol Agent Coniothyrium minitans strain Conio (IMI 134523).</title>
        <authorList>
            <person name="Patel D."/>
            <person name="Shittu T.A."/>
            <person name="Baroncelli R."/>
            <person name="Muthumeenakshi S."/>
            <person name="Osborne T.H."/>
            <person name="Janganan T.K."/>
            <person name="Sreenivasaprasad S."/>
        </authorList>
    </citation>
    <scope>NUCLEOTIDE SEQUENCE</scope>
    <source>
        <strain evidence="5">Conio</strain>
    </source>
</reference>
<sequence>MRFFEIVLSGAALLSAALAVELNSWPESVKAGQTVTLTYSPKDAATTIILRKGPSTNLDTLQTLTTTSTGGSFEWAVPYSLENGDDYAFEIRQAGAEPNYSGQFALSGGVASAVSSSGYSTEASSSAASTEASSSAASTKASSADASSTAYSTGVSTIKTSLVTSVASASGSLVPSAGANSTISTGSPSATKSGSPTGASPPVENTGAASSFGVNAAALFGAIGAFAYFA</sequence>
<dbReference type="Pfam" id="PF10342">
    <property type="entry name" value="Kre9_KNH"/>
    <property type="match status" value="1"/>
</dbReference>
<evidence type="ECO:0000256" key="1">
    <source>
        <dbReference type="ARBA" id="ARBA00022729"/>
    </source>
</evidence>
<proteinExistence type="predicted"/>
<name>A0A9P6GI53_9PLEO</name>
<dbReference type="EMBL" id="WJXW01000005">
    <property type="protein sequence ID" value="KAF9736157.1"/>
    <property type="molecule type" value="Genomic_DNA"/>
</dbReference>
<gene>
    <name evidence="5" type="ORF">PMIN01_06072</name>
</gene>
<dbReference type="Proteomes" id="UP000756921">
    <property type="component" value="Unassembled WGS sequence"/>
</dbReference>
<evidence type="ECO:0000256" key="2">
    <source>
        <dbReference type="SAM" id="MobiDB-lite"/>
    </source>
</evidence>
<feature type="signal peptide" evidence="3">
    <location>
        <begin position="1"/>
        <end position="19"/>
    </location>
</feature>
<evidence type="ECO:0000256" key="3">
    <source>
        <dbReference type="SAM" id="SignalP"/>
    </source>
</evidence>
<feature type="chain" id="PRO_5040448205" description="Yeast cell wall synthesis Kre9/Knh1-like N-terminal domain-containing protein" evidence="3">
    <location>
        <begin position="20"/>
        <end position="230"/>
    </location>
</feature>
<comment type="caution">
    <text evidence="5">The sequence shown here is derived from an EMBL/GenBank/DDBJ whole genome shotgun (WGS) entry which is preliminary data.</text>
</comment>
<dbReference type="InterPro" id="IPR018466">
    <property type="entry name" value="Kre9/Knh1-like_N"/>
</dbReference>
<feature type="domain" description="Yeast cell wall synthesis Kre9/Knh1-like N-terminal" evidence="4">
    <location>
        <begin position="27"/>
        <end position="105"/>
    </location>
</feature>
<dbReference type="OrthoDB" id="5589325at2759"/>
<feature type="compositionally biased region" description="Polar residues" evidence="2">
    <location>
        <begin position="172"/>
        <end position="198"/>
    </location>
</feature>
<keyword evidence="6" id="KW-1185">Reference proteome</keyword>
<evidence type="ECO:0000313" key="6">
    <source>
        <dbReference type="Proteomes" id="UP000756921"/>
    </source>
</evidence>
<keyword evidence="1 3" id="KW-0732">Signal</keyword>
<dbReference type="PANTHER" id="PTHR40633">
    <property type="entry name" value="MATRIX PROTEIN, PUTATIVE (AFU_ORTHOLOGUE AFUA_8G05410)-RELATED"/>
    <property type="match status" value="1"/>
</dbReference>
<evidence type="ECO:0000313" key="5">
    <source>
        <dbReference type="EMBL" id="KAF9736157.1"/>
    </source>
</evidence>
<dbReference type="AlphaFoldDB" id="A0A9P6GI53"/>
<protein>
    <recommendedName>
        <fullName evidence="4">Yeast cell wall synthesis Kre9/Knh1-like N-terminal domain-containing protein</fullName>
    </recommendedName>
</protein>
<dbReference type="PANTHER" id="PTHR40633:SF1">
    <property type="entry name" value="GPI ANCHORED SERINE-THREONINE RICH PROTEIN (AFU_ORTHOLOGUE AFUA_1G03630)"/>
    <property type="match status" value="1"/>
</dbReference>